<accession>A0A366HDA3</accession>
<name>A0A366HDA3_9BURK</name>
<dbReference type="Gene3D" id="1.10.760.10">
    <property type="entry name" value="Cytochrome c-like domain"/>
    <property type="match status" value="2"/>
</dbReference>
<keyword evidence="11" id="KW-1185">Reference proteome</keyword>
<keyword evidence="8" id="KW-1133">Transmembrane helix</keyword>
<feature type="region of interest" description="Disordered" evidence="7">
    <location>
        <begin position="187"/>
        <end position="206"/>
    </location>
</feature>
<keyword evidence="4" id="KW-0249">Electron transport</keyword>
<dbReference type="Proteomes" id="UP000253628">
    <property type="component" value="Unassembled WGS sequence"/>
</dbReference>
<feature type="transmembrane region" description="Helical" evidence="8">
    <location>
        <begin position="20"/>
        <end position="44"/>
    </location>
</feature>
<dbReference type="PANTHER" id="PTHR37823:SF1">
    <property type="entry name" value="CYTOCHROME C-553-LIKE"/>
    <property type="match status" value="1"/>
</dbReference>
<dbReference type="EMBL" id="QNRQ01000004">
    <property type="protein sequence ID" value="RBP40007.1"/>
    <property type="molecule type" value="Genomic_DNA"/>
</dbReference>
<dbReference type="GO" id="GO:0020037">
    <property type="term" value="F:heme binding"/>
    <property type="evidence" value="ECO:0007669"/>
    <property type="project" value="InterPro"/>
</dbReference>
<keyword evidence="2 6" id="KW-0349">Heme</keyword>
<dbReference type="GO" id="GO:0009055">
    <property type="term" value="F:electron transfer activity"/>
    <property type="evidence" value="ECO:0007669"/>
    <property type="project" value="InterPro"/>
</dbReference>
<dbReference type="PROSITE" id="PS51007">
    <property type="entry name" value="CYTC"/>
    <property type="match status" value="2"/>
</dbReference>
<feature type="domain" description="Cytochrome c" evidence="9">
    <location>
        <begin position="85"/>
        <end position="171"/>
    </location>
</feature>
<comment type="caution">
    <text evidence="10">The sequence shown here is derived from an EMBL/GenBank/DDBJ whole genome shotgun (WGS) entry which is preliminary data.</text>
</comment>
<dbReference type="GO" id="GO:0046872">
    <property type="term" value="F:metal ion binding"/>
    <property type="evidence" value="ECO:0007669"/>
    <property type="project" value="UniProtKB-KW"/>
</dbReference>
<keyword evidence="5 6" id="KW-0408">Iron</keyword>
<evidence type="ECO:0000256" key="3">
    <source>
        <dbReference type="ARBA" id="ARBA00022723"/>
    </source>
</evidence>
<evidence type="ECO:0000256" key="8">
    <source>
        <dbReference type="SAM" id="Phobius"/>
    </source>
</evidence>
<organism evidence="10 11">
    <name type="scientific">Eoetvoesiella caeni</name>
    <dbReference type="NCBI Taxonomy" id="645616"/>
    <lineage>
        <taxon>Bacteria</taxon>
        <taxon>Pseudomonadati</taxon>
        <taxon>Pseudomonadota</taxon>
        <taxon>Betaproteobacteria</taxon>
        <taxon>Burkholderiales</taxon>
        <taxon>Alcaligenaceae</taxon>
        <taxon>Eoetvoesiella</taxon>
    </lineage>
</organism>
<evidence type="ECO:0000256" key="5">
    <source>
        <dbReference type="ARBA" id="ARBA00023004"/>
    </source>
</evidence>
<evidence type="ECO:0000256" key="4">
    <source>
        <dbReference type="ARBA" id="ARBA00022982"/>
    </source>
</evidence>
<reference evidence="10 11" key="1">
    <citation type="submission" date="2018-06" db="EMBL/GenBank/DDBJ databases">
        <title>Genomic Encyclopedia of Type Strains, Phase IV (KMG-IV): sequencing the most valuable type-strain genomes for metagenomic binning, comparative biology and taxonomic classification.</title>
        <authorList>
            <person name="Goeker M."/>
        </authorList>
    </citation>
    <scope>NUCLEOTIDE SEQUENCE [LARGE SCALE GENOMIC DNA]</scope>
    <source>
        <strain evidence="10 11">DSM 25520</strain>
    </source>
</reference>
<gene>
    <name evidence="10" type="ORF">DFR37_104102</name>
</gene>
<proteinExistence type="predicted"/>
<evidence type="ECO:0000259" key="9">
    <source>
        <dbReference type="PROSITE" id="PS51007"/>
    </source>
</evidence>
<protein>
    <submittedName>
        <fullName evidence="10">Cytochrome c</fullName>
    </submittedName>
</protein>
<evidence type="ECO:0000256" key="7">
    <source>
        <dbReference type="SAM" id="MobiDB-lite"/>
    </source>
</evidence>
<dbReference type="InterPro" id="IPR051811">
    <property type="entry name" value="Cytochrome_c550/c551-like"/>
</dbReference>
<dbReference type="InterPro" id="IPR036909">
    <property type="entry name" value="Cyt_c-like_dom_sf"/>
</dbReference>
<evidence type="ECO:0000313" key="10">
    <source>
        <dbReference type="EMBL" id="RBP40007.1"/>
    </source>
</evidence>
<evidence type="ECO:0000256" key="1">
    <source>
        <dbReference type="ARBA" id="ARBA00022448"/>
    </source>
</evidence>
<keyword evidence="8" id="KW-0812">Transmembrane</keyword>
<evidence type="ECO:0000256" key="2">
    <source>
        <dbReference type="ARBA" id="ARBA00022617"/>
    </source>
</evidence>
<feature type="domain" description="Cytochrome c" evidence="9">
    <location>
        <begin position="207"/>
        <end position="298"/>
    </location>
</feature>
<keyword evidence="3 6" id="KW-0479">Metal-binding</keyword>
<dbReference type="InterPro" id="IPR009056">
    <property type="entry name" value="Cyt_c-like_dom"/>
</dbReference>
<dbReference type="Pfam" id="PF00034">
    <property type="entry name" value="Cytochrom_C"/>
    <property type="match status" value="1"/>
</dbReference>
<evidence type="ECO:0000313" key="11">
    <source>
        <dbReference type="Proteomes" id="UP000253628"/>
    </source>
</evidence>
<dbReference type="PANTHER" id="PTHR37823">
    <property type="entry name" value="CYTOCHROME C-553-LIKE"/>
    <property type="match status" value="1"/>
</dbReference>
<sequence length="299" mass="32473">MRRISLLCDESRGRWRWKRIAGATVAACVAVAAAGGALVVYTGVYDVGATTQHTAFVFQLLETSLRRSVKLRTADVPEPGLDDANRVESGFRIFREHCVQCHGAPGIAPQPFALGLTPTPASLVASAQEWSPAEIHWIIRNGIKMSGMPAWQYRMDDKEIWDVVAFMKVLPTLTPADYKQWDRQHVPAPAQPAGESGPASDSGIRLGDAGAGRKALQQYLCVTCHVIPGVVGANYHVGPSLAGIADRKYIAGVLPNSPQNMLRWLRQPAEVDPLTAMPDLGISDQDARDIAAFLYTLHN</sequence>
<keyword evidence="1" id="KW-0813">Transport</keyword>
<dbReference type="AlphaFoldDB" id="A0A366HDA3"/>
<dbReference type="SUPFAM" id="SSF46626">
    <property type="entry name" value="Cytochrome c"/>
    <property type="match status" value="2"/>
</dbReference>
<evidence type="ECO:0000256" key="6">
    <source>
        <dbReference type="PROSITE-ProRule" id="PRU00433"/>
    </source>
</evidence>
<keyword evidence="8" id="KW-0472">Membrane</keyword>
<dbReference type="Pfam" id="PF13442">
    <property type="entry name" value="Cytochrome_CBB3"/>
    <property type="match status" value="1"/>
</dbReference>